<dbReference type="Gene3D" id="3.40.50.1980">
    <property type="entry name" value="Nitrogenase molybdenum iron protein domain"/>
    <property type="match status" value="1"/>
</dbReference>
<evidence type="ECO:0000313" key="1">
    <source>
        <dbReference type="EMBL" id="MPM60120.1"/>
    </source>
</evidence>
<comment type="caution">
    <text evidence="1">The sequence shown here is derived from an EMBL/GenBank/DDBJ whole genome shotgun (WGS) entry which is preliminary data.</text>
</comment>
<dbReference type="PANTHER" id="PTHR30535">
    <property type="entry name" value="VITAMIN B12-BINDING PROTEIN"/>
    <property type="match status" value="1"/>
</dbReference>
<sequence>MVARGETLDGILENYRLLCTAFEGGKVGDFKAEQLSLFVHTTLDYVNTEVASSLSAEENKAVYLVQLPFVMATGDTIEGGLLTDMGFKNQGEAYTGWNYPLEAEPELNPNYIFCDTSVSLDALQSSSYYQKTSAVTNERIFTFNARMFERQSPRMFFELEDLMKKAFPEAFKTSKPSFVIEMPAPAPEPEKTWWQKLFNK</sequence>
<proteinExistence type="predicted"/>
<organism evidence="1">
    <name type="scientific">bioreactor metagenome</name>
    <dbReference type="NCBI Taxonomy" id="1076179"/>
    <lineage>
        <taxon>unclassified sequences</taxon>
        <taxon>metagenomes</taxon>
        <taxon>ecological metagenomes</taxon>
    </lineage>
</organism>
<dbReference type="GO" id="GO:0071281">
    <property type="term" value="P:cellular response to iron ion"/>
    <property type="evidence" value="ECO:0007669"/>
    <property type="project" value="TreeGrafter"/>
</dbReference>
<protein>
    <recommendedName>
        <fullName evidence="2">Fe/B12 periplasmic-binding domain-containing protein</fullName>
    </recommendedName>
</protein>
<evidence type="ECO:0008006" key="2">
    <source>
        <dbReference type="Google" id="ProtNLM"/>
    </source>
</evidence>
<name>A0A645B3S5_9ZZZZ</name>
<dbReference type="SUPFAM" id="SSF53807">
    <property type="entry name" value="Helical backbone' metal receptor"/>
    <property type="match status" value="1"/>
</dbReference>
<accession>A0A645B3S5</accession>
<gene>
    <name evidence="1" type="ORF">SDC9_106967</name>
</gene>
<dbReference type="EMBL" id="VSSQ01017637">
    <property type="protein sequence ID" value="MPM60120.1"/>
    <property type="molecule type" value="Genomic_DNA"/>
</dbReference>
<dbReference type="InterPro" id="IPR050902">
    <property type="entry name" value="ABC_Transporter_SBP"/>
</dbReference>
<dbReference type="AlphaFoldDB" id="A0A645B3S5"/>
<reference evidence="1" key="1">
    <citation type="submission" date="2019-08" db="EMBL/GenBank/DDBJ databases">
        <authorList>
            <person name="Kucharzyk K."/>
            <person name="Murdoch R.W."/>
            <person name="Higgins S."/>
            <person name="Loffler F."/>
        </authorList>
    </citation>
    <scope>NUCLEOTIDE SEQUENCE</scope>
</reference>
<dbReference type="PANTHER" id="PTHR30535:SF34">
    <property type="entry name" value="MOLYBDATE-BINDING PROTEIN MOLA"/>
    <property type="match status" value="1"/>
</dbReference>